<name>A0A0A0KW91_CUCSA</name>
<evidence type="ECO:0000313" key="3">
    <source>
        <dbReference type="EMBL" id="KGN51991.1"/>
    </source>
</evidence>
<keyword evidence="2" id="KW-1133">Transmembrane helix</keyword>
<sequence>MSGEPDNGGSKAAKIVGAVVGFATFIGCVASMFSADSETAGDRRTMKAPGKHGEEMYRDEFEKDPSKYFRDLRKK</sequence>
<dbReference type="PANTHER" id="PTHR33333:SF32">
    <property type="entry name" value="PSAD1"/>
    <property type="match status" value="1"/>
</dbReference>
<organism evidence="3 4">
    <name type="scientific">Cucumis sativus</name>
    <name type="common">Cucumber</name>
    <dbReference type="NCBI Taxonomy" id="3659"/>
    <lineage>
        <taxon>Eukaryota</taxon>
        <taxon>Viridiplantae</taxon>
        <taxon>Streptophyta</taxon>
        <taxon>Embryophyta</taxon>
        <taxon>Tracheophyta</taxon>
        <taxon>Spermatophyta</taxon>
        <taxon>Magnoliopsida</taxon>
        <taxon>eudicotyledons</taxon>
        <taxon>Gunneridae</taxon>
        <taxon>Pentapetalae</taxon>
        <taxon>rosids</taxon>
        <taxon>fabids</taxon>
        <taxon>Cucurbitales</taxon>
        <taxon>Cucurbitaceae</taxon>
        <taxon>Benincaseae</taxon>
        <taxon>Cucumis</taxon>
    </lineage>
</organism>
<feature type="compositionally biased region" description="Basic and acidic residues" evidence="1">
    <location>
        <begin position="40"/>
        <end position="60"/>
    </location>
</feature>
<reference evidence="3 4" key="2">
    <citation type="journal article" date="2009" name="PLoS ONE">
        <title>An integrated genetic and cytogenetic map of the cucumber genome.</title>
        <authorList>
            <person name="Ren Y."/>
            <person name="Zhang Z."/>
            <person name="Liu J."/>
            <person name="Staub J.E."/>
            <person name="Han Y."/>
            <person name="Cheng Z."/>
            <person name="Li X."/>
            <person name="Lu J."/>
            <person name="Miao H."/>
            <person name="Kang H."/>
            <person name="Xie B."/>
            <person name="Gu X."/>
            <person name="Wang X."/>
            <person name="Du Y."/>
            <person name="Jin W."/>
            <person name="Huang S."/>
        </authorList>
    </citation>
    <scope>NUCLEOTIDE SEQUENCE [LARGE SCALE GENOMIC DNA]</scope>
    <source>
        <strain evidence="4">cv. 9930</strain>
    </source>
</reference>
<keyword evidence="2" id="KW-0812">Transmembrane</keyword>
<evidence type="ECO:0000256" key="1">
    <source>
        <dbReference type="SAM" id="MobiDB-lite"/>
    </source>
</evidence>
<dbReference type="Gramene" id="KGN51991">
    <property type="protein sequence ID" value="KGN51991"/>
    <property type="gene ID" value="Csa_5G606810"/>
</dbReference>
<feature type="region of interest" description="Disordered" evidence="1">
    <location>
        <begin position="38"/>
        <end position="60"/>
    </location>
</feature>
<feature type="transmembrane region" description="Helical" evidence="2">
    <location>
        <begin position="12"/>
        <end position="35"/>
    </location>
</feature>
<reference evidence="3 4" key="4">
    <citation type="journal article" date="2011" name="BMC Genomics">
        <title>RNA-Seq improves annotation of protein-coding genes in the cucumber genome.</title>
        <authorList>
            <person name="Li Z."/>
            <person name="Zhang Z."/>
            <person name="Yan P."/>
            <person name="Huang S."/>
            <person name="Fei Z."/>
            <person name="Lin K."/>
        </authorList>
    </citation>
    <scope>NUCLEOTIDE SEQUENCE [LARGE SCALE GENOMIC DNA]</scope>
    <source>
        <strain evidence="4">cv. 9930</strain>
    </source>
</reference>
<reference evidence="3 4" key="3">
    <citation type="journal article" date="2010" name="BMC Genomics">
        <title>Transcriptome sequencing and comparative analysis of cucumber flowers with different sex types.</title>
        <authorList>
            <person name="Guo S."/>
            <person name="Zheng Y."/>
            <person name="Joung J.G."/>
            <person name="Liu S."/>
            <person name="Zhang Z."/>
            <person name="Crasta O.R."/>
            <person name="Sobral B.W."/>
            <person name="Xu Y."/>
            <person name="Huang S."/>
            <person name="Fei Z."/>
        </authorList>
    </citation>
    <scope>NUCLEOTIDE SEQUENCE [LARGE SCALE GENOMIC DNA]</scope>
    <source>
        <strain evidence="4">cv. 9930</strain>
    </source>
</reference>
<dbReference type="Proteomes" id="UP000029981">
    <property type="component" value="Chromosome 5"/>
</dbReference>
<dbReference type="AlphaFoldDB" id="A0A0A0KW91"/>
<evidence type="ECO:0000256" key="2">
    <source>
        <dbReference type="SAM" id="Phobius"/>
    </source>
</evidence>
<keyword evidence="4" id="KW-1185">Reference proteome</keyword>
<dbReference type="OMA" id="MGCKEST"/>
<accession>A0A0A0KW91</accession>
<gene>
    <name evidence="3" type="ORF">Csa_5G606810</name>
</gene>
<dbReference type="PANTHER" id="PTHR33333">
    <property type="entry name" value="ERYTHROCYTE MEMBRANE PROTEIN 1-LIKE"/>
    <property type="match status" value="1"/>
</dbReference>
<proteinExistence type="predicted"/>
<evidence type="ECO:0000313" key="4">
    <source>
        <dbReference type="Proteomes" id="UP000029981"/>
    </source>
</evidence>
<protein>
    <submittedName>
        <fullName evidence="3">Uncharacterized protein</fullName>
    </submittedName>
</protein>
<keyword evidence="2" id="KW-0472">Membrane</keyword>
<dbReference type="EMBL" id="CM002926">
    <property type="protein sequence ID" value="KGN51991.1"/>
    <property type="molecule type" value="Genomic_DNA"/>
</dbReference>
<reference evidence="3 4" key="1">
    <citation type="journal article" date="2009" name="Nat. Genet.">
        <title>The genome of the cucumber, Cucumis sativus L.</title>
        <authorList>
            <person name="Huang S."/>
            <person name="Li R."/>
            <person name="Zhang Z."/>
            <person name="Li L."/>
            <person name="Gu X."/>
            <person name="Fan W."/>
            <person name="Lucas W.J."/>
            <person name="Wang X."/>
            <person name="Xie B."/>
            <person name="Ni P."/>
            <person name="Ren Y."/>
            <person name="Zhu H."/>
            <person name="Li J."/>
            <person name="Lin K."/>
            <person name="Jin W."/>
            <person name="Fei Z."/>
            <person name="Li G."/>
            <person name="Staub J."/>
            <person name="Kilian A."/>
            <person name="van der Vossen E.A."/>
            <person name="Wu Y."/>
            <person name="Guo J."/>
            <person name="He J."/>
            <person name="Jia Z."/>
            <person name="Ren Y."/>
            <person name="Tian G."/>
            <person name="Lu Y."/>
            <person name="Ruan J."/>
            <person name="Qian W."/>
            <person name="Wang M."/>
            <person name="Huang Q."/>
            <person name="Li B."/>
            <person name="Xuan Z."/>
            <person name="Cao J."/>
            <person name="Asan"/>
            <person name="Wu Z."/>
            <person name="Zhang J."/>
            <person name="Cai Q."/>
            <person name="Bai Y."/>
            <person name="Zhao B."/>
            <person name="Han Y."/>
            <person name="Li Y."/>
            <person name="Li X."/>
            <person name="Wang S."/>
            <person name="Shi Q."/>
            <person name="Liu S."/>
            <person name="Cho W.K."/>
            <person name="Kim J.Y."/>
            <person name="Xu Y."/>
            <person name="Heller-Uszynska K."/>
            <person name="Miao H."/>
            <person name="Cheng Z."/>
            <person name="Zhang S."/>
            <person name="Wu J."/>
            <person name="Yang Y."/>
            <person name="Kang H."/>
            <person name="Li M."/>
            <person name="Liang H."/>
            <person name="Ren X."/>
            <person name="Shi Z."/>
            <person name="Wen M."/>
            <person name="Jian M."/>
            <person name="Yang H."/>
            <person name="Zhang G."/>
            <person name="Yang Z."/>
            <person name="Chen R."/>
            <person name="Liu S."/>
            <person name="Li J."/>
            <person name="Ma L."/>
            <person name="Liu H."/>
            <person name="Zhou Y."/>
            <person name="Zhao J."/>
            <person name="Fang X."/>
            <person name="Li G."/>
            <person name="Fang L."/>
            <person name="Li Y."/>
            <person name="Liu D."/>
            <person name="Zheng H."/>
            <person name="Zhang Y."/>
            <person name="Qin N."/>
            <person name="Li Z."/>
            <person name="Yang G."/>
            <person name="Yang S."/>
            <person name="Bolund L."/>
            <person name="Kristiansen K."/>
            <person name="Zheng H."/>
            <person name="Li S."/>
            <person name="Zhang X."/>
            <person name="Yang H."/>
            <person name="Wang J."/>
            <person name="Sun R."/>
            <person name="Zhang B."/>
            <person name="Jiang S."/>
            <person name="Wang J."/>
            <person name="Du Y."/>
            <person name="Li S."/>
        </authorList>
    </citation>
    <scope>NUCLEOTIDE SEQUENCE [LARGE SCALE GENOMIC DNA]</scope>
    <source>
        <strain evidence="4">cv. 9930</strain>
    </source>
</reference>
<dbReference type="InterPro" id="IPR039926">
    <property type="entry name" value="Egg_app_1"/>
</dbReference>